<feature type="compositionally biased region" description="Polar residues" evidence="1">
    <location>
        <begin position="133"/>
        <end position="155"/>
    </location>
</feature>
<feature type="region of interest" description="Disordered" evidence="1">
    <location>
        <begin position="123"/>
        <end position="184"/>
    </location>
</feature>
<protein>
    <submittedName>
        <fullName evidence="3">Uncharacterized protein</fullName>
    </submittedName>
</protein>
<proteinExistence type="predicted"/>
<gene>
    <name evidence="3" type="ORF">LDH80_00345</name>
</gene>
<name>A0ABY6QQB5_9ACTN</name>
<evidence type="ECO:0000313" key="4">
    <source>
        <dbReference type="Proteomes" id="UP001164506"/>
    </source>
</evidence>
<accession>A0ABY6QQB5</accession>
<evidence type="ECO:0000313" key="3">
    <source>
        <dbReference type="EMBL" id="UZX19293.1"/>
    </source>
</evidence>
<dbReference type="GeneID" id="95597848"/>
<evidence type="ECO:0000256" key="2">
    <source>
        <dbReference type="SAM" id="SignalP"/>
    </source>
</evidence>
<keyword evidence="4" id="KW-1185">Reference proteome</keyword>
<feature type="signal peptide" evidence="2">
    <location>
        <begin position="1"/>
        <end position="27"/>
    </location>
</feature>
<reference evidence="3" key="1">
    <citation type="submission" date="2021-09" db="EMBL/GenBank/DDBJ databases">
        <title>Complete genome sequence and metabolic characterization of Streptomyces tanashiensis DSM 731 the producer of antibacterial Kalafungin and diverse secondary metabolites.</title>
        <authorList>
            <person name="Abbasi M.N."/>
            <person name="Anwar M.N."/>
            <person name="Alam K."/>
            <person name="Shoaib M."/>
            <person name="Lin Z."/>
            <person name="Hayat M."/>
            <person name="Ali M.I."/>
            <person name="Malik H.M.T."/>
            <person name="Ahmed I."/>
            <person name="Li A."/>
            <person name="Hailong Wang H."/>
            <person name="Zhang Y."/>
        </authorList>
    </citation>
    <scope>NUCLEOTIDE SEQUENCE</scope>
    <source>
        <strain evidence="3">Kala</strain>
    </source>
</reference>
<organism evidence="3 4">
    <name type="scientific">Streptomyces tanashiensis</name>
    <dbReference type="NCBI Taxonomy" id="67367"/>
    <lineage>
        <taxon>Bacteria</taxon>
        <taxon>Bacillati</taxon>
        <taxon>Actinomycetota</taxon>
        <taxon>Actinomycetes</taxon>
        <taxon>Kitasatosporales</taxon>
        <taxon>Streptomycetaceae</taxon>
        <taxon>Streptomyces</taxon>
    </lineage>
</organism>
<keyword evidence="2" id="KW-0732">Signal</keyword>
<dbReference type="RefSeq" id="WP_267257798.1">
    <property type="nucleotide sequence ID" value="NZ_CP084204.1"/>
</dbReference>
<dbReference type="Proteomes" id="UP001164506">
    <property type="component" value="Chromosome"/>
</dbReference>
<feature type="chain" id="PRO_5047155128" evidence="2">
    <location>
        <begin position="28"/>
        <end position="208"/>
    </location>
</feature>
<dbReference type="EMBL" id="CP084204">
    <property type="protein sequence ID" value="UZX19293.1"/>
    <property type="molecule type" value="Genomic_DNA"/>
</dbReference>
<evidence type="ECO:0000256" key="1">
    <source>
        <dbReference type="SAM" id="MobiDB-lite"/>
    </source>
</evidence>
<sequence>MHTPTRPALLLTTALALGLALPQPATAHGHNLEIVITGHQGGHILTKVTWENDGDAVDQPVAALVNAVSTDGRRTAGPWKLVRGTRPTDWTTTEALPAGTWNITVDAGQPALGHAEQQLTVTTAPSYPGTPSAPDTDTSAHTPVPAQDTSPVTDATRSPRPPSTSPSTPQDHDQQTWGPGPTTAALAAASLLGTAAGIWIRHRRKERH</sequence>